<dbReference type="PANTHER" id="PTHR35040:SF9">
    <property type="entry name" value="4-LIKE CELL SURFACE PROTEIN, PUTATIVE (AFU_ORTHOLOGUE AFUA_4G14080)-RELATED"/>
    <property type="match status" value="1"/>
</dbReference>
<sequence>MATRPYITTLSLTSVLIPLYIYPAPGAWGPLYKVVATYPAQPFTVIINPHSGPGGERFPNATYIDAIIKLKKFQNVRVIGYVHVSYGARKIEEVCQDVDRYVGWVEHIHGVEKVGIAMDGIFVDEAPADILGKNGSDNLKYMQSLRSRILKRFRGIAKDGFTMTNPGIIADKQFYEFADAVVSFEDRLANYYSPGKLQTSKDMSKSPGTAPGKQAIIVTSFDGTEARERHLLTQVVERGIGFVYFTTDSDYQNFGADLTVLVDQVARSNGLVGR</sequence>
<keyword evidence="2" id="KW-1185">Reference proteome</keyword>
<dbReference type="Pfam" id="PF12138">
    <property type="entry name" value="Spherulin4"/>
    <property type="match status" value="1"/>
</dbReference>
<dbReference type="InterPro" id="IPR021986">
    <property type="entry name" value="Spherulin4"/>
</dbReference>
<dbReference type="Proteomes" id="UP001370758">
    <property type="component" value="Unassembled WGS sequence"/>
</dbReference>
<name>A0AAV9WED6_9PEZI</name>
<reference evidence="1 2" key="1">
    <citation type="submission" date="2023-08" db="EMBL/GenBank/DDBJ databases">
        <authorList>
            <person name="Palmer J.M."/>
        </authorList>
    </citation>
    <scope>NUCLEOTIDE SEQUENCE [LARGE SCALE GENOMIC DNA]</scope>
    <source>
        <strain evidence="1 2">TWF481</strain>
    </source>
</reference>
<dbReference type="EMBL" id="JAVHJL010000004">
    <property type="protein sequence ID" value="KAK6504542.1"/>
    <property type="molecule type" value="Genomic_DNA"/>
</dbReference>
<accession>A0AAV9WED6</accession>
<dbReference type="AlphaFoldDB" id="A0AAV9WED6"/>
<comment type="caution">
    <text evidence="1">The sequence shown here is derived from an EMBL/GenBank/DDBJ whole genome shotgun (WGS) entry which is preliminary data.</text>
</comment>
<gene>
    <name evidence="1" type="ORF">TWF481_006483</name>
</gene>
<protein>
    <recommendedName>
        <fullName evidence="3">Spherulation-specific family 4</fullName>
    </recommendedName>
</protein>
<evidence type="ECO:0008006" key="3">
    <source>
        <dbReference type="Google" id="ProtNLM"/>
    </source>
</evidence>
<dbReference type="PANTHER" id="PTHR35040">
    <property type="match status" value="1"/>
</dbReference>
<evidence type="ECO:0000313" key="1">
    <source>
        <dbReference type="EMBL" id="KAK6504542.1"/>
    </source>
</evidence>
<proteinExistence type="predicted"/>
<evidence type="ECO:0000313" key="2">
    <source>
        <dbReference type="Proteomes" id="UP001370758"/>
    </source>
</evidence>
<organism evidence="1 2">
    <name type="scientific">Arthrobotrys musiformis</name>
    <dbReference type="NCBI Taxonomy" id="47236"/>
    <lineage>
        <taxon>Eukaryota</taxon>
        <taxon>Fungi</taxon>
        <taxon>Dikarya</taxon>
        <taxon>Ascomycota</taxon>
        <taxon>Pezizomycotina</taxon>
        <taxon>Orbiliomycetes</taxon>
        <taxon>Orbiliales</taxon>
        <taxon>Orbiliaceae</taxon>
        <taxon>Arthrobotrys</taxon>
    </lineage>
</organism>